<dbReference type="RefSeq" id="WP_133594666.1">
    <property type="nucleotide sequence ID" value="NZ_SNVV01000026.1"/>
</dbReference>
<dbReference type="EMBL" id="SNVV01000026">
    <property type="protein sequence ID" value="TDN46700.1"/>
    <property type="molecule type" value="Genomic_DNA"/>
</dbReference>
<keyword evidence="2" id="KW-0812">Transmembrane</keyword>
<evidence type="ECO:0000259" key="1">
    <source>
        <dbReference type="Pfam" id="PF16220"/>
    </source>
</evidence>
<gene>
    <name evidence="2" type="ORF">C7389_1267</name>
</gene>
<feature type="domain" description="FecR N-terminal" evidence="1">
    <location>
        <begin position="12"/>
        <end position="54"/>
    </location>
</feature>
<protein>
    <submittedName>
        <fullName evidence="2">Transmembrane sensor</fullName>
    </submittedName>
</protein>
<sequence length="79" mass="8853">MTKTGKEDPVWQQAVEWTMREHDGTLDEAGRADLLQWLAISPQHGRAYQEAARLWLITGLVPPSEDVDSASTSCRSEEV</sequence>
<accession>A0A4R6DP30</accession>
<dbReference type="InterPro" id="IPR032623">
    <property type="entry name" value="FecR_N"/>
</dbReference>
<organism evidence="2 3">
    <name type="scientific">Azoarcus indigens</name>
    <dbReference type="NCBI Taxonomy" id="29545"/>
    <lineage>
        <taxon>Bacteria</taxon>
        <taxon>Pseudomonadati</taxon>
        <taxon>Pseudomonadota</taxon>
        <taxon>Betaproteobacteria</taxon>
        <taxon>Rhodocyclales</taxon>
        <taxon>Zoogloeaceae</taxon>
        <taxon>Azoarcus</taxon>
    </lineage>
</organism>
<keyword evidence="2" id="KW-0472">Membrane</keyword>
<proteinExistence type="predicted"/>
<name>A0A4R6DP30_9RHOO</name>
<evidence type="ECO:0000313" key="3">
    <source>
        <dbReference type="Proteomes" id="UP000295129"/>
    </source>
</evidence>
<comment type="caution">
    <text evidence="2">The sequence shown here is derived from an EMBL/GenBank/DDBJ whole genome shotgun (WGS) entry which is preliminary data.</text>
</comment>
<dbReference type="AlphaFoldDB" id="A0A4R6DP30"/>
<dbReference type="Proteomes" id="UP000295129">
    <property type="component" value="Unassembled WGS sequence"/>
</dbReference>
<keyword evidence="3" id="KW-1185">Reference proteome</keyword>
<dbReference type="OrthoDB" id="8617634at2"/>
<reference evidence="2 3" key="1">
    <citation type="submission" date="2019-03" db="EMBL/GenBank/DDBJ databases">
        <title>Genomic Encyclopedia of Type Strains, Phase IV (KMG-IV): sequencing the most valuable type-strain genomes for metagenomic binning, comparative biology and taxonomic classification.</title>
        <authorList>
            <person name="Goeker M."/>
        </authorList>
    </citation>
    <scope>NUCLEOTIDE SEQUENCE [LARGE SCALE GENOMIC DNA]</scope>
    <source>
        <strain evidence="2 3">DSM 12121</strain>
    </source>
</reference>
<dbReference type="Pfam" id="PF16220">
    <property type="entry name" value="DUF4880"/>
    <property type="match status" value="1"/>
</dbReference>
<evidence type="ECO:0000313" key="2">
    <source>
        <dbReference type="EMBL" id="TDN46700.1"/>
    </source>
</evidence>